<dbReference type="EMBL" id="FP565809">
    <property type="protein sequence ID" value="CBH20487.1"/>
    <property type="molecule type" value="Genomic_DNA"/>
</dbReference>
<name>E3PV07_ACESD</name>
<dbReference type="AlphaFoldDB" id="E3PV07"/>
<evidence type="ECO:0000313" key="2">
    <source>
        <dbReference type="Proteomes" id="UP000007041"/>
    </source>
</evidence>
<gene>
    <name evidence="1" type="ordered locus">CLOST_0357</name>
</gene>
<accession>E3PV07</accession>
<dbReference type="HOGENOM" id="CLU_3287785_0_0_9"/>
<dbReference type="KEGG" id="cst:CLOST_0357"/>
<reference evidence="2" key="1">
    <citation type="journal article" date="2010" name="BMC Genomics">
        <title>Clostridium sticklandii, a specialist in amino acid degradation:revisiting its metabolism through its genome sequence.</title>
        <authorList>
            <person name="Fonknechten N."/>
            <person name="Chaussonnerie S."/>
            <person name="Tricot S."/>
            <person name="Lajus A."/>
            <person name="Andreesen J.R."/>
            <person name="Perchat N."/>
            <person name="Pelletier E."/>
            <person name="Gouyvenoux M."/>
            <person name="Barbe V."/>
            <person name="Salanoubat M."/>
            <person name="Le Paslier D."/>
            <person name="Weissenbach J."/>
            <person name="Cohen G.N."/>
            <person name="Kreimeyer A."/>
        </authorList>
    </citation>
    <scope>NUCLEOTIDE SEQUENCE [LARGE SCALE GENOMIC DNA]</scope>
    <source>
        <strain evidence="2">ATCC 12662 / DSM 519 / JCM 1433 / CCUG 9281 / NCIMB 10654 / HF</strain>
    </source>
</reference>
<dbReference type="Proteomes" id="UP000007041">
    <property type="component" value="Chromosome"/>
</dbReference>
<organism evidence="1 2">
    <name type="scientific">Acetoanaerobium sticklandii (strain ATCC 12662 / DSM 519 / JCM 1433 / CCUG 9281 / NCIMB 10654 / HF)</name>
    <name type="common">Clostridium sticklandii</name>
    <dbReference type="NCBI Taxonomy" id="499177"/>
    <lineage>
        <taxon>Bacteria</taxon>
        <taxon>Bacillati</taxon>
        <taxon>Bacillota</taxon>
        <taxon>Clostridia</taxon>
        <taxon>Peptostreptococcales</taxon>
        <taxon>Filifactoraceae</taxon>
        <taxon>Acetoanaerobium</taxon>
    </lineage>
</organism>
<sequence>MPFDLTLVYIHPKFDNKNIVPMKTNMLKINILETKILPAP</sequence>
<dbReference type="BioCyc" id="CSTI499177:GJE9-367-MONOMER"/>
<keyword evidence="2" id="KW-1185">Reference proteome</keyword>
<proteinExistence type="predicted"/>
<dbReference type="STRING" id="1511.CLOST_0357"/>
<evidence type="ECO:0000313" key="1">
    <source>
        <dbReference type="EMBL" id="CBH20487.1"/>
    </source>
</evidence>
<protein>
    <submittedName>
        <fullName evidence="1">Uncharacterized protein</fullName>
    </submittedName>
</protein>